<feature type="domain" description="PilZ" evidence="4">
    <location>
        <begin position="117"/>
        <end position="220"/>
    </location>
</feature>
<evidence type="ECO:0000256" key="2">
    <source>
        <dbReference type="ARBA" id="ARBA00022741"/>
    </source>
</evidence>
<dbReference type="EMBL" id="RJVI01000003">
    <property type="protein sequence ID" value="ROR29832.1"/>
    <property type="molecule type" value="Genomic_DNA"/>
</dbReference>
<feature type="domain" description="Type III secretion system flagellar brake protein YcgR PilZN" evidence="5">
    <location>
        <begin position="27"/>
        <end position="108"/>
    </location>
</feature>
<comment type="caution">
    <text evidence="6">The sequence shown here is derived from an EMBL/GenBank/DDBJ whole genome shotgun (WGS) entry which is preliminary data.</text>
</comment>
<proteinExistence type="predicted"/>
<dbReference type="OrthoDB" id="5761885at2"/>
<dbReference type="Proteomes" id="UP000276634">
    <property type="component" value="Unassembled WGS sequence"/>
</dbReference>
<keyword evidence="3" id="KW-0975">Bacterial flagellum</keyword>
<evidence type="ECO:0000313" key="7">
    <source>
        <dbReference type="Proteomes" id="UP000276634"/>
    </source>
</evidence>
<dbReference type="Pfam" id="PF12945">
    <property type="entry name" value="PilZNR"/>
    <property type="match status" value="1"/>
</dbReference>
<keyword evidence="2" id="KW-0547">Nucleotide-binding</keyword>
<evidence type="ECO:0000259" key="5">
    <source>
        <dbReference type="Pfam" id="PF12945"/>
    </source>
</evidence>
<evidence type="ECO:0000256" key="3">
    <source>
        <dbReference type="ARBA" id="ARBA00023143"/>
    </source>
</evidence>
<dbReference type="RefSeq" id="WP_123402215.1">
    <property type="nucleotide sequence ID" value="NZ_RJVI01000003.1"/>
</dbReference>
<gene>
    <name evidence="6" type="ORF">EDC57_2510</name>
</gene>
<dbReference type="InterPro" id="IPR009875">
    <property type="entry name" value="PilZ_domain"/>
</dbReference>
<dbReference type="Gene3D" id="2.40.10.220">
    <property type="entry name" value="predicted glycosyltransferase like domains"/>
    <property type="match status" value="1"/>
</dbReference>
<protein>
    <submittedName>
        <fullName evidence="6">PilZ domain-containing protein</fullName>
    </submittedName>
</protein>
<evidence type="ECO:0000256" key="1">
    <source>
        <dbReference type="ARBA" id="ARBA00022636"/>
    </source>
</evidence>
<organism evidence="6 7">
    <name type="scientific">Inmirania thermothiophila</name>
    <dbReference type="NCBI Taxonomy" id="1750597"/>
    <lineage>
        <taxon>Bacteria</taxon>
        <taxon>Pseudomonadati</taxon>
        <taxon>Pseudomonadota</taxon>
        <taxon>Gammaproteobacteria</taxon>
        <taxon>Chromatiales</taxon>
        <taxon>Ectothiorhodospiraceae</taxon>
        <taxon>Inmirania</taxon>
    </lineage>
</organism>
<sequence length="226" mass="24061">MGADLVDRPDVAVQLSPEAGETLPIGIGTPLQVEVKGLAAHLRSRAVGMVPGECVILTEPVLPAGHGPLRAGQELIVRYLYEGTVFAFPGTILAVVPRPLRMLVTTYPKVVAKHRLRADDRVGCRLPGSLVLPDGARVEVIVVDLSRGGCRCLTRAEAPELEPARGEDARLELALPGAAEALAVRCRLRKTEPVADGLALGLRFDPDDVDAQGRLVDFLEALAPPR</sequence>
<dbReference type="SUPFAM" id="SSF141371">
    <property type="entry name" value="PilZ domain-like"/>
    <property type="match status" value="2"/>
</dbReference>
<keyword evidence="7" id="KW-1185">Reference proteome</keyword>
<dbReference type="InterPro" id="IPR009926">
    <property type="entry name" value="T3SS_YcgR_PilZN"/>
</dbReference>
<keyword evidence="1" id="KW-0973">c-di-GMP</keyword>
<evidence type="ECO:0000259" key="4">
    <source>
        <dbReference type="Pfam" id="PF07238"/>
    </source>
</evidence>
<evidence type="ECO:0000313" key="6">
    <source>
        <dbReference type="EMBL" id="ROR29832.1"/>
    </source>
</evidence>
<accession>A0A3N1XX97</accession>
<reference evidence="6 7" key="1">
    <citation type="submission" date="2018-11" db="EMBL/GenBank/DDBJ databases">
        <title>Genomic Encyclopedia of Type Strains, Phase IV (KMG-IV): sequencing the most valuable type-strain genomes for metagenomic binning, comparative biology and taxonomic classification.</title>
        <authorList>
            <person name="Goeker M."/>
        </authorList>
    </citation>
    <scope>NUCLEOTIDE SEQUENCE [LARGE SCALE GENOMIC DNA]</scope>
    <source>
        <strain evidence="6 7">DSM 100275</strain>
    </source>
</reference>
<dbReference type="Gene3D" id="2.30.110.10">
    <property type="entry name" value="Electron Transport, Fmn-binding Protein, Chain A"/>
    <property type="match status" value="1"/>
</dbReference>
<dbReference type="Pfam" id="PF07238">
    <property type="entry name" value="PilZ"/>
    <property type="match status" value="1"/>
</dbReference>
<dbReference type="InterPro" id="IPR012349">
    <property type="entry name" value="Split_barrel_FMN-bd"/>
</dbReference>
<name>A0A3N1XX97_9GAMM</name>
<dbReference type="GO" id="GO:0035438">
    <property type="term" value="F:cyclic-di-GMP binding"/>
    <property type="evidence" value="ECO:0007669"/>
    <property type="project" value="InterPro"/>
</dbReference>
<dbReference type="AlphaFoldDB" id="A0A3N1XX97"/>